<proteinExistence type="inferred from homology"/>
<comment type="similarity">
    <text evidence="1">Belongs to the LysR transcriptional regulatory family.</text>
</comment>
<organism evidence="6 7">
    <name type="scientific">Aliiroseovarius crassostreae</name>
    <dbReference type="NCBI Taxonomy" id="154981"/>
    <lineage>
        <taxon>Bacteria</taxon>
        <taxon>Pseudomonadati</taxon>
        <taxon>Pseudomonadota</taxon>
        <taxon>Alphaproteobacteria</taxon>
        <taxon>Rhodobacterales</taxon>
        <taxon>Paracoccaceae</taxon>
        <taxon>Aliiroseovarius</taxon>
    </lineage>
</organism>
<accession>A0A9Q9HF06</accession>
<dbReference type="GO" id="GO:0006351">
    <property type="term" value="P:DNA-templated transcription"/>
    <property type="evidence" value="ECO:0007669"/>
    <property type="project" value="TreeGrafter"/>
</dbReference>
<feature type="domain" description="HTH lysR-type" evidence="5">
    <location>
        <begin position="7"/>
        <end position="64"/>
    </location>
</feature>
<evidence type="ECO:0000256" key="4">
    <source>
        <dbReference type="ARBA" id="ARBA00023163"/>
    </source>
</evidence>
<dbReference type="Gene3D" id="1.10.10.10">
    <property type="entry name" value="Winged helix-like DNA-binding domain superfamily/Winged helix DNA-binding domain"/>
    <property type="match status" value="1"/>
</dbReference>
<keyword evidence="3" id="KW-0238">DNA-binding</keyword>
<dbReference type="Proteomes" id="UP001057991">
    <property type="component" value="Chromosome"/>
</dbReference>
<dbReference type="InterPro" id="IPR058163">
    <property type="entry name" value="LysR-type_TF_proteobact-type"/>
</dbReference>
<dbReference type="EMBL" id="CP080776">
    <property type="protein sequence ID" value="UWP95560.1"/>
    <property type="molecule type" value="Genomic_DNA"/>
</dbReference>
<dbReference type="Pfam" id="PF00126">
    <property type="entry name" value="HTH_1"/>
    <property type="match status" value="1"/>
</dbReference>
<dbReference type="CDD" id="cd08432">
    <property type="entry name" value="PBP2_GcdR_TrpI_HvrB_AmpR_like"/>
    <property type="match status" value="1"/>
</dbReference>
<evidence type="ECO:0000256" key="1">
    <source>
        <dbReference type="ARBA" id="ARBA00009437"/>
    </source>
</evidence>
<keyword evidence="2" id="KW-0805">Transcription regulation</keyword>
<dbReference type="RefSeq" id="WP_259806134.1">
    <property type="nucleotide sequence ID" value="NZ_CP080776.1"/>
</dbReference>
<evidence type="ECO:0000256" key="2">
    <source>
        <dbReference type="ARBA" id="ARBA00023015"/>
    </source>
</evidence>
<dbReference type="InterPro" id="IPR000847">
    <property type="entry name" value="LysR_HTH_N"/>
</dbReference>
<evidence type="ECO:0000256" key="3">
    <source>
        <dbReference type="ARBA" id="ARBA00023125"/>
    </source>
</evidence>
<evidence type="ECO:0000259" key="5">
    <source>
        <dbReference type="PROSITE" id="PS50931"/>
    </source>
</evidence>
<dbReference type="InterPro" id="IPR036390">
    <property type="entry name" value="WH_DNA-bd_sf"/>
</dbReference>
<evidence type="ECO:0000313" key="7">
    <source>
        <dbReference type="Proteomes" id="UP001057991"/>
    </source>
</evidence>
<evidence type="ECO:0000313" key="6">
    <source>
        <dbReference type="EMBL" id="UWP95560.1"/>
    </source>
</evidence>
<sequence>MTRRNLPPLAAIRVFEAAARHQNFTLAASELGMTQAAVSYQIKLLEERIGAALFVRQARGVTLSEVGARFLPDTTRALDLLSDAYSKAQGQTQETLSISVLPTFAVNILGLRLADFQQAHPEISVRMEISEQIVDLENGGFDMAIRAGKGGWPGLRQHLLLKHSFTPLLSPNLLDNAQPLKTPSDILKLPILDPTDPWWDAWLSAAGVAGQAKPSIPIGKFGSQVVEGQAAIAGKGVAILTPAFFSSALRSGELVQPFDLLGSDDNAYWLVYPEHRRSSRKIQIFRKWIEHMLADLQKCERCSSVG</sequence>
<dbReference type="GO" id="GO:0003700">
    <property type="term" value="F:DNA-binding transcription factor activity"/>
    <property type="evidence" value="ECO:0007669"/>
    <property type="project" value="InterPro"/>
</dbReference>
<dbReference type="PRINTS" id="PR00039">
    <property type="entry name" value="HTHLYSR"/>
</dbReference>
<dbReference type="AlphaFoldDB" id="A0A9Q9HF06"/>
<dbReference type="InterPro" id="IPR005119">
    <property type="entry name" value="LysR_subst-bd"/>
</dbReference>
<dbReference type="PANTHER" id="PTHR30537">
    <property type="entry name" value="HTH-TYPE TRANSCRIPTIONAL REGULATOR"/>
    <property type="match status" value="1"/>
</dbReference>
<dbReference type="GO" id="GO:0043565">
    <property type="term" value="F:sequence-specific DNA binding"/>
    <property type="evidence" value="ECO:0007669"/>
    <property type="project" value="TreeGrafter"/>
</dbReference>
<dbReference type="InterPro" id="IPR036388">
    <property type="entry name" value="WH-like_DNA-bd_sf"/>
</dbReference>
<name>A0A9Q9HF06_9RHOB</name>
<gene>
    <name evidence="6" type="ORF">K3X48_00675</name>
</gene>
<dbReference type="PANTHER" id="PTHR30537:SF74">
    <property type="entry name" value="HTH-TYPE TRANSCRIPTIONAL REGULATOR TRPI"/>
    <property type="match status" value="1"/>
</dbReference>
<dbReference type="SUPFAM" id="SSF46785">
    <property type="entry name" value="Winged helix' DNA-binding domain"/>
    <property type="match status" value="1"/>
</dbReference>
<reference evidence="6" key="1">
    <citation type="submission" date="2021-08" db="EMBL/GenBank/DDBJ databases">
        <authorList>
            <person name="Nwanade C."/>
            <person name="Wang M."/>
            <person name="Masoudi A."/>
            <person name="Yu Z."/>
            <person name="Liu J."/>
        </authorList>
    </citation>
    <scope>NUCLEOTIDE SEQUENCE</scope>
    <source>
        <strain evidence="6">S056</strain>
    </source>
</reference>
<dbReference type="Pfam" id="PF03466">
    <property type="entry name" value="LysR_substrate"/>
    <property type="match status" value="1"/>
</dbReference>
<protein>
    <submittedName>
        <fullName evidence="6">LysR family transcriptional regulator</fullName>
    </submittedName>
</protein>
<dbReference type="SUPFAM" id="SSF53850">
    <property type="entry name" value="Periplasmic binding protein-like II"/>
    <property type="match status" value="1"/>
</dbReference>
<dbReference type="PROSITE" id="PS50931">
    <property type="entry name" value="HTH_LYSR"/>
    <property type="match status" value="1"/>
</dbReference>
<keyword evidence="4" id="KW-0804">Transcription</keyword>
<dbReference type="Gene3D" id="3.40.190.10">
    <property type="entry name" value="Periplasmic binding protein-like II"/>
    <property type="match status" value="2"/>
</dbReference>